<dbReference type="InterPro" id="IPR005123">
    <property type="entry name" value="Oxoglu/Fe-dep_dioxygenase_dom"/>
</dbReference>
<evidence type="ECO:0000259" key="1">
    <source>
        <dbReference type="PROSITE" id="PS51471"/>
    </source>
</evidence>
<organism evidence="2 3">
    <name type="scientific">Caballeronia mineralivorans PML1(12)</name>
    <dbReference type="NCBI Taxonomy" id="908627"/>
    <lineage>
        <taxon>Bacteria</taxon>
        <taxon>Pseudomonadati</taxon>
        <taxon>Pseudomonadota</taxon>
        <taxon>Betaproteobacteria</taxon>
        <taxon>Burkholderiales</taxon>
        <taxon>Burkholderiaceae</taxon>
        <taxon>Caballeronia</taxon>
    </lineage>
</organism>
<protein>
    <submittedName>
        <fullName evidence="2">DNA-3-methyladenine glycosylase</fullName>
    </submittedName>
</protein>
<feature type="domain" description="Fe2OG dioxygenase" evidence="1">
    <location>
        <begin position="95"/>
        <end position="193"/>
    </location>
</feature>
<dbReference type="SUPFAM" id="SSF51197">
    <property type="entry name" value="Clavaminate synthase-like"/>
    <property type="match status" value="1"/>
</dbReference>
<dbReference type="EMBL" id="AEJF01000079">
    <property type="protein sequence ID" value="KLU25985.1"/>
    <property type="molecule type" value="Genomic_DNA"/>
</dbReference>
<gene>
    <name evidence="2" type="ORF">EOS_12015</name>
</gene>
<dbReference type="GO" id="GO:0006307">
    <property type="term" value="P:DNA alkylation repair"/>
    <property type="evidence" value="ECO:0007669"/>
    <property type="project" value="InterPro"/>
</dbReference>
<proteinExistence type="predicted"/>
<dbReference type="Pfam" id="PF13532">
    <property type="entry name" value="2OG-FeII_Oxy_2"/>
    <property type="match status" value="1"/>
</dbReference>
<dbReference type="AlphaFoldDB" id="A0A0J1CZM6"/>
<dbReference type="PANTHER" id="PTHR31212:SF4">
    <property type="entry name" value="ALPHA-KETOGLUTARATE-DEPENDENT DIOXYGENASE ALKB HOMOLOG 3"/>
    <property type="match status" value="1"/>
</dbReference>
<name>A0A0J1CZM6_9BURK</name>
<dbReference type="PATRIC" id="fig|908627.4.peg.2667"/>
<evidence type="ECO:0000313" key="3">
    <source>
        <dbReference type="Proteomes" id="UP000035963"/>
    </source>
</evidence>
<dbReference type="InterPro" id="IPR032854">
    <property type="entry name" value="ALKBH3"/>
</dbReference>
<comment type="caution">
    <text evidence="2">The sequence shown here is derived from an EMBL/GenBank/DDBJ whole genome shotgun (WGS) entry which is preliminary data.</text>
</comment>
<dbReference type="PANTHER" id="PTHR31212">
    <property type="entry name" value="ALPHA-KETOGLUTARATE-DEPENDENT DIOXYGENASE ALKB HOMOLOG 3"/>
    <property type="match status" value="1"/>
</dbReference>
<evidence type="ECO:0000313" key="2">
    <source>
        <dbReference type="EMBL" id="KLU25985.1"/>
    </source>
</evidence>
<dbReference type="InterPro" id="IPR037151">
    <property type="entry name" value="AlkB-like_sf"/>
</dbReference>
<dbReference type="Proteomes" id="UP000035963">
    <property type="component" value="Unassembled WGS sequence"/>
</dbReference>
<dbReference type="PROSITE" id="PS51471">
    <property type="entry name" value="FE2OG_OXY"/>
    <property type="match status" value="1"/>
</dbReference>
<accession>A0A0J1CZM6</accession>
<dbReference type="Gene3D" id="2.60.120.590">
    <property type="entry name" value="Alpha-ketoglutarate-dependent dioxygenase AlkB-like"/>
    <property type="match status" value="1"/>
</dbReference>
<sequence>MVVFQSDLFEATPLALVDDAESGIRYLPDMVPQATAQAWFELALANVTWGNQRRLMYEREVDVPRLMAHFSLDAPDLPEPLMEAAEQVRSIAGAPFNSVGLNLYRDGNDSVAPHNDKTQGLVQKAPIAILSLGATRRMTIRAKSGKGRTLNVDLHPGSVIVMSYASQFTHNHGIPKMCGVEGPRLSLAFRCVDLQRLHTRVKNATKPLVSASNP</sequence>
<dbReference type="GO" id="GO:0051213">
    <property type="term" value="F:dioxygenase activity"/>
    <property type="evidence" value="ECO:0007669"/>
    <property type="project" value="InterPro"/>
</dbReference>
<keyword evidence="3" id="KW-1185">Reference proteome</keyword>
<dbReference type="InterPro" id="IPR027450">
    <property type="entry name" value="AlkB-like"/>
</dbReference>
<reference evidence="2 3" key="1">
    <citation type="journal article" date="2015" name="Genome Announc.">
        <title>Draft Genome Sequence of Burkholderia sp. Strain PML1(12), an Ectomycorrhizosphere-Inhabiting Bacterium with Effective Mineral-Weathering Ability.</title>
        <authorList>
            <person name="Uroz S."/>
            <person name="Oger P."/>
        </authorList>
    </citation>
    <scope>NUCLEOTIDE SEQUENCE [LARGE SCALE GENOMIC DNA]</scope>
    <source>
        <strain evidence="3">PML1(12)</strain>
    </source>
</reference>